<dbReference type="InterPro" id="IPR018392">
    <property type="entry name" value="LysM"/>
</dbReference>
<accession>A0A9X1M233</accession>
<evidence type="ECO:0000259" key="2">
    <source>
        <dbReference type="PROSITE" id="PS51782"/>
    </source>
</evidence>
<protein>
    <submittedName>
        <fullName evidence="3">LysM peptidoglycan-binding domain-containing protein</fullName>
    </submittedName>
</protein>
<dbReference type="EMBL" id="JAJFZP010000006">
    <property type="protein sequence ID" value="MCC3269495.1"/>
    <property type="molecule type" value="Genomic_DNA"/>
</dbReference>
<dbReference type="Pfam" id="PF01476">
    <property type="entry name" value="LysM"/>
    <property type="match status" value="4"/>
</dbReference>
<proteinExistence type="predicted"/>
<feature type="domain" description="LysM" evidence="2">
    <location>
        <begin position="225"/>
        <end position="270"/>
    </location>
</feature>
<feature type="region of interest" description="Disordered" evidence="1">
    <location>
        <begin position="42"/>
        <end position="74"/>
    </location>
</feature>
<dbReference type="SUPFAM" id="SSF54106">
    <property type="entry name" value="LysM domain"/>
    <property type="match status" value="1"/>
</dbReference>
<feature type="region of interest" description="Disordered" evidence="1">
    <location>
        <begin position="1"/>
        <end position="21"/>
    </location>
</feature>
<organism evidence="3 4">
    <name type="scientific">Arthrobacter gengyunqii</name>
    <dbReference type="NCBI Taxonomy" id="2886940"/>
    <lineage>
        <taxon>Bacteria</taxon>
        <taxon>Bacillati</taxon>
        <taxon>Actinomycetota</taxon>
        <taxon>Actinomycetes</taxon>
        <taxon>Micrococcales</taxon>
        <taxon>Micrococcaceae</taxon>
        <taxon>Arthrobacter</taxon>
    </lineage>
</organism>
<dbReference type="Gene3D" id="3.10.350.10">
    <property type="entry name" value="LysM domain"/>
    <property type="match status" value="1"/>
</dbReference>
<comment type="caution">
    <text evidence="3">The sequence shown here is derived from an EMBL/GenBank/DDBJ whole genome shotgun (WGS) entry which is preliminary data.</text>
</comment>
<evidence type="ECO:0000313" key="4">
    <source>
        <dbReference type="Proteomes" id="UP001139264"/>
    </source>
</evidence>
<gene>
    <name evidence="3" type="ORF">LJ751_08965</name>
</gene>
<sequence>MAKIDSASPRPAHSNGRARWRGRTAAASAILLSLGLAGCTSSEPPAAAETPATTATTAPTATAEPAADAKPSLGGEVITDSFGNPDFYVTVAGDTLATVAEVYGFSEAKVTGFNELQPGTPLAPGTRLRLLPAGPGIGAMGAATEDPNGIPTSYTVVPGDTLAGITYRFNLTNDQLAEANKVPYVHEVGNIYFVEPERTIALQKNPVDSRSGTGEAVWNSWDRGVFYTTVDGDSFDSVGYQFRVGTSELLQYNPSLVENAPIPAGTTLQLIPGELAVDGARGTFTADAEGVPLTYTTVPGDTEDGISARFGVTALYDANRDTTETVPVWYQYVDGISGELLPGQTISLSLDQPINKPGA</sequence>
<dbReference type="RefSeq" id="WP_227907911.1">
    <property type="nucleotide sequence ID" value="NZ_CP095461.1"/>
</dbReference>
<dbReference type="SMART" id="SM00257">
    <property type="entry name" value="LysM"/>
    <property type="match status" value="4"/>
</dbReference>
<dbReference type="Proteomes" id="UP001139264">
    <property type="component" value="Unassembled WGS sequence"/>
</dbReference>
<feature type="domain" description="LysM" evidence="2">
    <location>
        <begin position="152"/>
        <end position="202"/>
    </location>
</feature>
<dbReference type="CDD" id="cd00118">
    <property type="entry name" value="LysM"/>
    <property type="match status" value="3"/>
</dbReference>
<name>A0A9X1M233_9MICC</name>
<evidence type="ECO:0000313" key="3">
    <source>
        <dbReference type="EMBL" id="MCC3269495.1"/>
    </source>
</evidence>
<dbReference type="AlphaFoldDB" id="A0A9X1M233"/>
<dbReference type="InterPro" id="IPR036779">
    <property type="entry name" value="LysM_dom_sf"/>
</dbReference>
<dbReference type="PROSITE" id="PS51782">
    <property type="entry name" value="LYSM"/>
    <property type="match status" value="2"/>
</dbReference>
<feature type="compositionally biased region" description="Low complexity" evidence="1">
    <location>
        <begin position="42"/>
        <end position="66"/>
    </location>
</feature>
<reference evidence="3" key="1">
    <citation type="submission" date="2021-10" db="EMBL/GenBank/DDBJ databases">
        <title>Novel species in genus Arthrobacter.</title>
        <authorList>
            <person name="Liu Y."/>
        </authorList>
    </citation>
    <scope>NUCLEOTIDE SEQUENCE</scope>
    <source>
        <strain evidence="3">Zg-Y809</strain>
    </source>
</reference>
<evidence type="ECO:0000256" key="1">
    <source>
        <dbReference type="SAM" id="MobiDB-lite"/>
    </source>
</evidence>